<dbReference type="EMBL" id="JAXCGZ010002518">
    <property type="protein sequence ID" value="KAK7083813.1"/>
    <property type="molecule type" value="Genomic_DNA"/>
</dbReference>
<keyword evidence="8 12" id="KW-0406">Ion transport</keyword>
<evidence type="ECO:0000256" key="10">
    <source>
        <dbReference type="ARBA" id="ARBA00023201"/>
    </source>
</evidence>
<keyword evidence="3 12" id="KW-0813">Transport</keyword>
<keyword evidence="9 13" id="KW-0472">Membrane</keyword>
<dbReference type="Pfam" id="PF00858">
    <property type="entry name" value="ASC"/>
    <property type="match status" value="2"/>
</dbReference>
<dbReference type="Proteomes" id="UP001381693">
    <property type="component" value="Unassembled WGS sequence"/>
</dbReference>
<dbReference type="InterPro" id="IPR001873">
    <property type="entry name" value="ENaC"/>
</dbReference>
<evidence type="ECO:0000313" key="15">
    <source>
        <dbReference type="Proteomes" id="UP001381693"/>
    </source>
</evidence>
<dbReference type="Gene3D" id="1.10.287.770">
    <property type="entry name" value="YojJ-like"/>
    <property type="match status" value="2"/>
</dbReference>
<proteinExistence type="inferred from homology"/>
<evidence type="ECO:0000313" key="14">
    <source>
        <dbReference type="EMBL" id="KAK7083813.1"/>
    </source>
</evidence>
<feature type="transmembrane region" description="Helical" evidence="13">
    <location>
        <begin position="397"/>
        <end position="417"/>
    </location>
</feature>
<evidence type="ECO:0000256" key="13">
    <source>
        <dbReference type="SAM" id="Phobius"/>
    </source>
</evidence>
<evidence type="ECO:0000256" key="2">
    <source>
        <dbReference type="ARBA" id="ARBA00007193"/>
    </source>
</evidence>
<evidence type="ECO:0000256" key="4">
    <source>
        <dbReference type="ARBA" id="ARBA00022461"/>
    </source>
</evidence>
<organism evidence="14 15">
    <name type="scientific">Halocaridina rubra</name>
    <name type="common">Hawaiian red shrimp</name>
    <dbReference type="NCBI Taxonomy" id="373956"/>
    <lineage>
        <taxon>Eukaryota</taxon>
        <taxon>Metazoa</taxon>
        <taxon>Ecdysozoa</taxon>
        <taxon>Arthropoda</taxon>
        <taxon>Crustacea</taxon>
        <taxon>Multicrustacea</taxon>
        <taxon>Malacostraca</taxon>
        <taxon>Eumalacostraca</taxon>
        <taxon>Eucarida</taxon>
        <taxon>Decapoda</taxon>
        <taxon>Pleocyemata</taxon>
        <taxon>Caridea</taxon>
        <taxon>Atyoidea</taxon>
        <taxon>Atyidae</taxon>
        <taxon>Halocaridina</taxon>
    </lineage>
</organism>
<keyword evidence="7" id="KW-0915">Sodium</keyword>
<evidence type="ECO:0000256" key="7">
    <source>
        <dbReference type="ARBA" id="ARBA00023053"/>
    </source>
</evidence>
<feature type="transmembrane region" description="Helical" evidence="13">
    <location>
        <begin position="21"/>
        <end position="39"/>
    </location>
</feature>
<comment type="similarity">
    <text evidence="2 12">Belongs to the amiloride-sensitive sodium channel (TC 1.A.6) family.</text>
</comment>
<feature type="transmembrane region" description="Helical" evidence="13">
    <location>
        <begin position="597"/>
        <end position="621"/>
    </location>
</feature>
<keyword evidence="11 12" id="KW-0407">Ion channel</keyword>
<gene>
    <name evidence="14" type="ORF">SK128_020896</name>
</gene>
<accession>A0AAN9ACX0</accession>
<keyword evidence="6 13" id="KW-1133">Transmembrane helix</keyword>
<comment type="subcellular location">
    <subcellularLocation>
        <location evidence="1">Membrane</location>
        <topology evidence="1">Multi-pass membrane protein</topology>
    </subcellularLocation>
</comment>
<name>A0AAN9ACX0_HALRR</name>
<feature type="transmembrane region" description="Helical" evidence="13">
    <location>
        <begin position="437"/>
        <end position="458"/>
    </location>
</feature>
<comment type="caution">
    <text evidence="14">The sequence shown here is derived from an EMBL/GenBank/DDBJ whole genome shotgun (WGS) entry which is preliminary data.</text>
</comment>
<keyword evidence="4 12" id="KW-0894">Sodium channel</keyword>
<dbReference type="PANTHER" id="PTHR11690">
    <property type="entry name" value="AMILORIDE-SENSITIVE SODIUM CHANNEL-RELATED"/>
    <property type="match status" value="1"/>
</dbReference>
<dbReference type="AlphaFoldDB" id="A0AAN9ACX0"/>
<evidence type="ECO:0000256" key="1">
    <source>
        <dbReference type="ARBA" id="ARBA00004141"/>
    </source>
</evidence>
<protein>
    <submittedName>
        <fullName evidence="14">Uncharacterized protein</fullName>
    </submittedName>
</protein>
<keyword evidence="10 12" id="KW-0739">Sodium transport</keyword>
<evidence type="ECO:0000256" key="6">
    <source>
        <dbReference type="ARBA" id="ARBA00022989"/>
    </source>
</evidence>
<feature type="transmembrane region" description="Helical" evidence="13">
    <location>
        <begin position="642"/>
        <end position="667"/>
    </location>
</feature>
<keyword evidence="15" id="KW-1185">Reference proteome</keyword>
<dbReference type="GO" id="GO:0015280">
    <property type="term" value="F:ligand-gated sodium channel activity"/>
    <property type="evidence" value="ECO:0007669"/>
    <property type="project" value="TreeGrafter"/>
</dbReference>
<evidence type="ECO:0000256" key="11">
    <source>
        <dbReference type="ARBA" id="ARBA00023303"/>
    </source>
</evidence>
<evidence type="ECO:0000256" key="9">
    <source>
        <dbReference type="ARBA" id="ARBA00023136"/>
    </source>
</evidence>
<evidence type="ECO:0000256" key="3">
    <source>
        <dbReference type="ARBA" id="ARBA00022448"/>
    </source>
</evidence>
<evidence type="ECO:0000256" key="12">
    <source>
        <dbReference type="RuleBase" id="RU000679"/>
    </source>
</evidence>
<evidence type="ECO:0000256" key="8">
    <source>
        <dbReference type="ARBA" id="ARBA00023065"/>
    </source>
</evidence>
<sequence length="1041" mass="118977">MAEERRKSTKKWIWLRKSCEGLAVMGATAILVYQVSLNVETFMTQPTVFKTSFQPNEVLHLPYVSLCPHPPFRPHTLKDFGVDISGDMYDVADSLRSLKNISSDLKVLRLWSEAQWALGQIINFVIFKNIFIQYNSTTTVSSLWQKSFSPLGPCYTFIPPPGELEVTIAMKEVPKLSTCSWIGEDGVLSRYIPELVTSASLAKYCNSSIGFENYIYFHLHSFDSVFVYLHDAFSLNIPTSGTVQDILQFSKQLFEDTYSLIQLDKSTTILSKAGLVKKRLIKGGCQSNRNYKPGTCYYQKQISKVRETLGCLPVYDSVFDEHVNASCSSPSQLLQLYEIYNRNKQACPVKCYSKTWKHDAKEFWFSKFSVLVKASTKQMKIEHELETYPLSKLIADIGGSIGFFVSISLFFACNILLKQMQKILLMFKINTGVRQHFLTLMEGIGITICLILVCVHTIESLKMYFLQPKLTSVTLTSPVLQNETSDIESVLARRFASRALKCKEQESSYDERLAFCLLSYAIYDDGSVAPFISLEDLPLCYEVYNFFTSTEFIVPSEMLRLTTLPKHLNACRSELQERQNKMESGTKMYMQINSSYYSMNMLLLTCSIGGILGLYLGYSIFDGLNHLKTLLCYQSMKFFWKNYFIFMKIMKIITLIVSIVLIVWMVFRFYTHYQVSSSVSTDVASTTNQTLSLIVCRWPPLNIKYLAGENGMNLSESMLLSMPVEERLPKILQELEELNGNWSDSLEDLWNKAAWNVDDVIKGFNFYFPDGKGFTGDCDANIAACNAIYSPVTTMLNRCFSMNTTYKNVTLSHIVILFPRATDRIQLYGKHPQIFFSINSKGEFPLTSEMIPKKTFYTAKASLRSAEYKSLSYRDGILKRDVKYRNCIHNCVSEKFFEIFSCHLPYMQQSKSAILCSQEQYRSIPRYLKGLQDIGTDIHDLKIEMNDTSKRFPHFFKRCYASCGYLLDTFHKWSLGYQYDPYPSLEIRLREGNMVAMEEINTYTLSQLISDIGSLAGATVGFSVLSLLQGLTSAVFERVLS</sequence>
<keyword evidence="5 12" id="KW-0812">Transmembrane</keyword>
<evidence type="ECO:0000256" key="5">
    <source>
        <dbReference type="ARBA" id="ARBA00022692"/>
    </source>
</evidence>
<dbReference type="GO" id="GO:0005886">
    <property type="term" value="C:plasma membrane"/>
    <property type="evidence" value="ECO:0007669"/>
    <property type="project" value="TreeGrafter"/>
</dbReference>
<reference evidence="14 15" key="1">
    <citation type="submission" date="2023-11" db="EMBL/GenBank/DDBJ databases">
        <title>Halocaridina rubra genome assembly.</title>
        <authorList>
            <person name="Smith C."/>
        </authorList>
    </citation>
    <scope>NUCLEOTIDE SEQUENCE [LARGE SCALE GENOMIC DNA]</scope>
    <source>
        <strain evidence="14">EP-1</strain>
        <tissue evidence="14">Whole</tissue>
    </source>
</reference>